<reference evidence="4" key="2">
    <citation type="submission" date="2024-05" db="EMBL/GenBank/DDBJ databases">
        <title>Identification and characterization of horizontal gene transfer across gut microbiota members of farm animals based on homology search.</title>
        <authorList>
            <person name="Schwarzerova J."/>
            <person name="Nykrynova M."/>
            <person name="Jureckova K."/>
            <person name="Cejkova D."/>
            <person name="Rychlik I."/>
        </authorList>
    </citation>
    <scope>NUCLEOTIDE SEQUENCE</scope>
    <source>
        <strain evidence="4">176_SSukc20</strain>
    </source>
</reference>
<dbReference type="PANTHER" id="PTHR33498:SF1">
    <property type="entry name" value="TRANSPOSASE FOR INSERTION SEQUENCE ELEMENT IS1557"/>
    <property type="match status" value="1"/>
</dbReference>
<feature type="region of interest" description="Disordered" evidence="1">
    <location>
        <begin position="256"/>
        <end position="287"/>
    </location>
</feature>
<dbReference type="Pfam" id="PF01610">
    <property type="entry name" value="DDE_Tnp_ISL3"/>
    <property type="match status" value="1"/>
</dbReference>
<dbReference type="Proteomes" id="UP001168435">
    <property type="component" value="Unassembled WGS sequence"/>
</dbReference>
<proteinExistence type="predicted"/>
<evidence type="ECO:0000259" key="3">
    <source>
        <dbReference type="Pfam" id="PF13542"/>
    </source>
</evidence>
<dbReference type="InterPro" id="IPR032877">
    <property type="entry name" value="Transposase_HTH"/>
</dbReference>
<reference evidence="4" key="1">
    <citation type="submission" date="2023-06" db="EMBL/GenBank/DDBJ databases">
        <authorList>
            <person name="Zeman M."/>
            <person name="Kubasova T."/>
            <person name="Jahodarova E."/>
            <person name="Nykrynova M."/>
            <person name="Rychlik I."/>
        </authorList>
    </citation>
    <scope>NUCLEOTIDE SEQUENCE</scope>
    <source>
        <strain evidence="4">176_SSukc20</strain>
    </source>
</reference>
<keyword evidence="5" id="KW-1185">Reference proteome</keyword>
<comment type="caution">
    <text evidence="4">The sequence shown here is derived from an EMBL/GenBank/DDBJ whole genome shotgun (WGS) entry which is preliminary data.</text>
</comment>
<evidence type="ECO:0000259" key="2">
    <source>
        <dbReference type="Pfam" id="PF01610"/>
    </source>
</evidence>
<dbReference type="PANTHER" id="PTHR33498">
    <property type="entry name" value="TRANSPOSASE FOR INSERTION SEQUENCE ELEMENT IS1557"/>
    <property type="match status" value="1"/>
</dbReference>
<dbReference type="RefSeq" id="WP_289836219.1">
    <property type="nucleotide sequence ID" value="NZ_JAUEIQ010000010.1"/>
</dbReference>
<dbReference type="InterPro" id="IPR047951">
    <property type="entry name" value="Transpos_ISL3"/>
</dbReference>
<protein>
    <submittedName>
        <fullName evidence="4">ISL3 family transposase</fullName>
    </submittedName>
</protein>
<accession>A0ABT7XGN6</accession>
<feature type="domain" description="Transposase IS204/IS1001/IS1096/IS1165 helix-turn-helix" evidence="3">
    <location>
        <begin position="87"/>
        <end position="136"/>
    </location>
</feature>
<evidence type="ECO:0000313" key="5">
    <source>
        <dbReference type="Proteomes" id="UP001168435"/>
    </source>
</evidence>
<feature type="domain" description="Transposase IS204/IS1001/IS1096/IS1165 DDE" evidence="2">
    <location>
        <begin position="156"/>
        <end position="409"/>
    </location>
</feature>
<organism evidence="4 5">
    <name type="scientific">Collinsella ihumii</name>
    <dbReference type="NCBI Taxonomy" id="1720204"/>
    <lineage>
        <taxon>Bacteria</taxon>
        <taxon>Bacillati</taxon>
        <taxon>Actinomycetota</taxon>
        <taxon>Coriobacteriia</taxon>
        <taxon>Coriobacteriales</taxon>
        <taxon>Coriobacteriaceae</taxon>
        <taxon>Collinsella</taxon>
    </lineage>
</organism>
<evidence type="ECO:0000256" key="1">
    <source>
        <dbReference type="SAM" id="MobiDB-lite"/>
    </source>
</evidence>
<name>A0ABT7XGN6_9ACTN</name>
<feature type="compositionally biased region" description="Basic residues" evidence="1">
    <location>
        <begin position="261"/>
        <end position="272"/>
    </location>
</feature>
<gene>
    <name evidence="4" type="ORF">QVN30_09715</name>
</gene>
<sequence>MLESVLKKPLGLGGAVVEGVRIEGESIIVSARPRKRAPRCPVCGRRCDGYGTLPARRWRAPDLGSARCYAEHAPRRAECPEHGVRAEAVPWARGAASGFTSAFEDTVAWLALHMCGSALAELMRVDWRTVGGICARVEADLEARDGRARLDGLRRIGVDETSCKRGRRYMTVVVDHDRGRVVWAREGHGRRQLNDFLDQPADVQRGSIEVVAADGARWIADVVAERPPGAELAVDPFHAVSRAADALDDLRREAWREARRAPRPKRGRGRPRKGGEAPAGPAKGVRGLRFPLLKNPEDLSEGQAPALGGLRRSGAALRRGYLLKEGLRAVFRARPADAAGLLGRWLSWARRCRIPQFVELSRKVGRKREGVLRPVGPGVSNARVEAVSNKIKVAVRRGYGFRNIDNLIALVMLRCSDLRPALPGRPGA</sequence>
<dbReference type="NCBIfam" id="NF033550">
    <property type="entry name" value="transpos_ISL3"/>
    <property type="match status" value="1"/>
</dbReference>
<dbReference type="EMBL" id="JAUEIQ010000010">
    <property type="protein sequence ID" value="MDN0064580.1"/>
    <property type="molecule type" value="Genomic_DNA"/>
</dbReference>
<evidence type="ECO:0000313" key="4">
    <source>
        <dbReference type="EMBL" id="MDN0064580.1"/>
    </source>
</evidence>
<dbReference type="InterPro" id="IPR002560">
    <property type="entry name" value="Transposase_DDE"/>
</dbReference>
<dbReference type="Pfam" id="PF13542">
    <property type="entry name" value="HTH_Tnp_ISL3"/>
    <property type="match status" value="1"/>
</dbReference>